<dbReference type="EMBL" id="VNIB01000003">
    <property type="protein sequence ID" value="TYO99238.1"/>
    <property type="molecule type" value="Genomic_DNA"/>
</dbReference>
<evidence type="ECO:0000256" key="11">
    <source>
        <dbReference type="ARBA" id="ARBA00029766"/>
    </source>
</evidence>
<feature type="domain" description="7,8-dihydro-6-hydroxymethylpterin-pyrophosphokinase" evidence="13">
    <location>
        <begin position="89"/>
        <end position="100"/>
    </location>
</feature>
<keyword evidence="9" id="KW-0289">Folate biosynthesis</keyword>
<name>A0A5D3WPA1_9BACT</name>
<comment type="function">
    <text evidence="10">Catalyzes the transfer of pyrophosphate from adenosine triphosphate (ATP) to 6-hydroxymethyl-7,8-dihydropterin, an enzymatic step in folate biosynthesis pathway.</text>
</comment>
<protein>
    <recommendedName>
        <fullName evidence="4">2-amino-4-hydroxy-6-hydroxymethyldihydropteridine pyrophosphokinase</fullName>
        <ecNumber evidence="3">2.7.6.3</ecNumber>
    </recommendedName>
    <alternativeName>
        <fullName evidence="11">6-hydroxymethyl-7,8-dihydropterin pyrophosphokinase</fullName>
    </alternativeName>
    <alternativeName>
        <fullName evidence="12">7,8-dihydro-6-hydroxymethylpterin-pyrophosphokinase</fullName>
    </alternativeName>
</protein>
<dbReference type="GO" id="GO:0016301">
    <property type="term" value="F:kinase activity"/>
    <property type="evidence" value="ECO:0007669"/>
    <property type="project" value="UniProtKB-KW"/>
</dbReference>
<accession>A0A5D3WPA1</accession>
<dbReference type="PROSITE" id="PS00794">
    <property type="entry name" value="HPPK"/>
    <property type="match status" value="1"/>
</dbReference>
<comment type="caution">
    <text evidence="14">The sequence shown here is derived from an EMBL/GenBank/DDBJ whole genome shotgun (WGS) entry which is preliminary data.</text>
</comment>
<evidence type="ECO:0000256" key="7">
    <source>
        <dbReference type="ARBA" id="ARBA00022777"/>
    </source>
</evidence>
<dbReference type="NCBIfam" id="TIGR01498">
    <property type="entry name" value="folK"/>
    <property type="match status" value="1"/>
</dbReference>
<dbReference type="GO" id="GO:0046654">
    <property type="term" value="P:tetrahydrofolate biosynthetic process"/>
    <property type="evidence" value="ECO:0007669"/>
    <property type="project" value="UniProtKB-UniPathway"/>
</dbReference>
<dbReference type="OrthoDB" id="9808041at2"/>
<evidence type="ECO:0000256" key="3">
    <source>
        <dbReference type="ARBA" id="ARBA00013253"/>
    </source>
</evidence>
<evidence type="ECO:0000256" key="4">
    <source>
        <dbReference type="ARBA" id="ARBA00016218"/>
    </source>
</evidence>
<dbReference type="GO" id="GO:0046656">
    <property type="term" value="P:folic acid biosynthetic process"/>
    <property type="evidence" value="ECO:0007669"/>
    <property type="project" value="UniProtKB-KW"/>
</dbReference>
<evidence type="ECO:0000256" key="9">
    <source>
        <dbReference type="ARBA" id="ARBA00022909"/>
    </source>
</evidence>
<evidence type="ECO:0000256" key="8">
    <source>
        <dbReference type="ARBA" id="ARBA00022840"/>
    </source>
</evidence>
<sequence length="164" mass="18271">MATVYLGLGSNLGARLDNLRRARSALRRLPATTLVTVSGCYETEPVGGPSGQRSYYNAVVCLSTALAPRDLLERTRRIEEACGRVRTERWGPRTLDIDILLYDDLVSDDPELILPHPRLHERGFVLAPLAEMAPDVRPPGLSFTIEQLWRNLPRPGGVVRIGDW</sequence>
<comment type="pathway">
    <text evidence="1">Cofactor biosynthesis; tetrahydrofolate biosynthesis; 2-amino-4-hydroxy-6-hydroxymethyl-7,8-dihydropteridine diphosphate from 7,8-dihydroneopterin triphosphate: step 4/4.</text>
</comment>
<evidence type="ECO:0000313" key="14">
    <source>
        <dbReference type="EMBL" id="TYO99238.1"/>
    </source>
</evidence>
<dbReference type="Pfam" id="PF01288">
    <property type="entry name" value="HPPK"/>
    <property type="match status" value="1"/>
</dbReference>
<dbReference type="UniPathway" id="UPA00077">
    <property type="reaction ID" value="UER00155"/>
</dbReference>
<dbReference type="InterPro" id="IPR000550">
    <property type="entry name" value="Hppk"/>
</dbReference>
<dbReference type="RefSeq" id="WP_148895162.1">
    <property type="nucleotide sequence ID" value="NZ_VNIB01000003.1"/>
</dbReference>
<evidence type="ECO:0000256" key="10">
    <source>
        <dbReference type="ARBA" id="ARBA00029409"/>
    </source>
</evidence>
<evidence type="ECO:0000256" key="5">
    <source>
        <dbReference type="ARBA" id="ARBA00022679"/>
    </source>
</evidence>
<keyword evidence="6" id="KW-0547">Nucleotide-binding</keyword>
<evidence type="ECO:0000256" key="2">
    <source>
        <dbReference type="ARBA" id="ARBA00005810"/>
    </source>
</evidence>
<evidence type="ECO:0000313" key="15">
    <source>
        <dbReference type="Proteomes" id="UP000324159"/>
    </source>
</evidence>
<dbReference type="Proteomes" id="UP000324159">
    <property type="component" value="Unassembled WGS sequence"/>
</dbReference>
<organism evidence="14 15">
    <name type="scientific">Geothermobacter ehrlichii</name>
    <dbReference type="NCBI Taxonomy" id="213224"/>
    <lineage>
        <taxon>Bacteria</taxon>
        <taxon>Pseudomonadati</taxon>
        <taxon>Thermodesulfobacteriota</taxon>
        <taxon>Desulfuromonadia</taxon>
        <taxon>Desulfuromonadales</taxon>
        <taxon>Geothermobacteraceae</taxon>
        <taxon>Geothermobacter</taxon>
    </lineage>
</organism>
<evidence type="ECO:0000256" key="6">
    <source>
        <dbReference type="ARBA" id="ARBA00022741"/>
    </source>
</evidence>
<dbReference type="PANTHER" id="PTHR43071:SF1">
    <property type="entry name" value="2-AMINO-4-HYDROXY-6-HYDROXYMETHYLDIHYDROPTERIDINE PYROPHOSPHOKINASE"/>
    <property type="match status" value="1"/>
</dbReference>
<dbReference type="GO" id="GO:0003848">
    <property type="term" value="F:2-amino-4-hydroxy-6-hydroxymethyldihydropteridine diphosphokinase activity"/>
    <property type="evidence" value="ECO:0007669"/>
    <property type="project" value="UniProtKB-EC"/>
</dbReference>
<keyword evidence="5" id="KW-0808">Transferase</keyword>
<dbReference type="EC" id="2.7.6.3" evidence="3"/>
<dbReference type="GO" id="GO:0005524">
    <property type="term" value="F:ATP binding"/>
    <property type="evidence" value="ECO:0007669"/>
    <property type="project" value="UniProtKB-KW"/>
</dbReference>
<evidence type="ECO:0000256" key="1">
    <source>
        <dbReference type="ARBA" id="ARBA00005051"/>
    </source>
</evidence>
<dbReference type="PANTHER" id="PTHR43071">
    <property type="entry name" value="2-AMINO-4-HYDROXY-6-HYDROXYMETHYLDIHYDROPTERIDINE PYROPHOSPHOKINASE"/>
    <property type="match status" value="1"/>
</dbReference>
<reference evidence="14 15" key="1">
    <citation type="submission" date="2019-07" db="EMBL/GenBank/DDBJ databases">
        <title>Genomic Encyclopedia of Type Strains, Phase IV (KMG-IV): sequencing the most valuable type-strain genomes for metagenomic binning, comparative biology and taxonomic classification.</title>
        <authorList>
            <person name="Goeker M."/>
        </authorList>
    </citation>
    <scope>NUCLEOTIDE SEQUENCE [LARGE SCALE GENOMIC DNA]</scope>
    <source>
        <strain evidence="14 15">SS015</strain>
    </source>
</reference>
<gene>
    <name evidence="14" type="ORF">EDC39_10381</name>
</gene>
<dbReference type="SUPFAM" id="SSF55083">
    <property type="entry name" value="6-hydroxymethyl-7,8-dihydropterin pyrophosphokinase, HPPK"/>
    <property type="match status" value="1"/>
</dbReference>
<dbReference type="InterPro" id="IPR035907">
    <property type="entry name" value="Hppk_sf"/>
</dbReference>
<keyword evidence="8" id="KW-0067">ATP-binding</keyword>
<evidence type="ECO:0000256" key="12">
    <source>
        <dbReference type="ARBA" id="ARBA00033413"/>
    </source>
</evidence>
<dbReference type="Gene3D" id="3.30.70.560">
    <property type="entry name" value="7,8-Dihydro-6-hydroxymethylpterin-pyrophosphokinase HPPK"/>
    <property type="match status" value="1"/>
</dbReference>
<dbReference type="AlphaFoldDB" id="A0A5D3WPA1"/>
<comment type="similarity">
    <text evidence="2">Belongs to the HPPK family.</text>
</comment>
<keyword evidence="15" id="KW-1185">Reference proteome</keyword>
<evidence type="ECO:0000259" key="13">
    <source>
        <dbReference type="PROSITE" id="PS00794"/>
    </source>
</evidence>
<keyword evidence="7 14" id="KW-0418">Kinase</keyword>
<proteinExistence type="inferred from homology"/>
<dbReference type="CDD" id="cd00483">
    <property type="entry name" value="HPPK"/>
    <property type="match status" value="1"/>
</dbReference>